<dbReference type="RefSeq" id="XP_002997852.1">
    <property type="nucleotide sequence ID" value="XM_002997806.1"/>
</dbReference>
<evidence type="ECO:0000256" key="5">
    <source>
        <dbReference type="RuleBase" id="RU367124"/>
    </source>
</evidence>
<dbReference type="InParanoid" id="D0NXM7"/>
<sequence length="130" mass="14611">MRVSCVLVAAAAIAVLTNSCGAAPTSARAPEVSTDTVSDVRVSPGTEQHDRKTLLRSELEDENEDSEDDEDNEDNRKKEAADVDGKLLKFFNRLSGRGYNPVKLGNTIPAEEYTKLRKLYRNWYYHFRTT</sequence>
<dbReference type="KEGG" id="pif:PITG_18224"/>
<dbReference type="InterPro" id="IPR031825">
    <property type="entry name" value="RXLR"/>
</dbReference>
<dbReference type="GeneID" id="9463557"/>
<evidence type="ECO:0000313" key="7">
    <source>
        <dbReference type="EMBL" id="EEY67827.1"/>
    </source>
</evidence>
<keyword evidence="3 5" id="KW-0964">Secreted</keyword>
<name>D0NXM7_PHYIT</name>
<comment type="similarity">
    <text evidence="2 5">Belongs to the RxLR effector family.</text>
</comment>
<comment type="subcellular location">
    <subcellularLocation>
        <location evidence="1 5">Secreted</location>
    </subcellularLocation>
</comment>
<evidence type="ECO:0000256" key="1">
    <source>
        <dbReference type="ARBA" id="ARBA00004613"/>
    </source>
</evidence>
<dbReference type="AlphaFoldDB" id="D0NXM7"/>
<dbReference type="HOGENOM" id="CLU_1942213_0_0_1"/>
<dbReference type="EMBL" id="DS028183">
    <property type="protein sequence ID" value="EEY67827.1"/>
    <property type="molecule type" value="Genomic_DNA"/>
</dbReference>
<feature type="compositionally biased region" description="Low complexity" evidence="6">
    <location>
        <begin position="32"/>
        <end position="43"/>
    </location>
</feature>
<feature type="chain" id="PRO_5028518456" description="RxLR effector protein" evidence="5">
    <location>
        <begin position="23"/>
        <end position="130"/>
    </location>
</feature>
<evidence type="ECO:0000256" key="2">
    <source>
        <dbReference type="ARBA" id="ARBA00010400"/>
    </source>
</evidence>
<comment type="function">
    <text evidence="5">Effector that suppresses plant defense responses during pathogen infection.</text>
</comment>
<reference evidence="8" key="1">
    <citation type="journal article" date="2009" name="Nature">
        <title>Genome sequence and analysis of the Irish potato famine pathogen Phytophthora infestans.</title>
        <authorList>
            <consortium name="The Broad Institute Genome Sequencing Platform"/>
            <person name="Haas B.J."/>
            <person name="Kamoun S."/>
            <person name="Zody M.C."/>
            <person name="Jiang R.H."/>
            <person name="Handsaker R.E."/>
            <person name="Cano L.M."/>
            <person name="Grabherr M."/>
            <person name="Kodira C.D."/>
            <person name="Raffaele S."/>
            <person name="Torto-Alalibo T."/>
            <person name="Bozkurt T.O."/>
            <person name="Ah-Fong A.M."/>
            <person name="Alvarado L."/>
            <person name="Anderson V.L."/>
            <person name="Armstrong M.R."/>
            <person name="Avrova A."/>
            <person name="Baxter L."/>
            <person name="Beynon J."/>
            <person name="Boevink P.C."/>
            <person name="Bollmann S.R."/>
            <person name="Bos J.I."/>
            <person name="Bulone V."/>
            <person name="Cai G."/>
            <person name="Cakir C."/>
            <person name="Carrington J.C."/>
            <person name="Chawner M."/>
            <person name="Conti L."/>
            <person name="Costanzo S."/>
            <person name="Ewan R."/>
            <person name="Fahlgren N."/>
            <person name="Fischbach M.A."/>
            <person name="Fugelstad J."/>
            <person name="Gilroy E.M."/>
            <person name="Gnerre S."/>
            <person name="Green P.J."/>
            <person name="Grenville-Briggs L.J."/>
            <person name="Griffith J."/>
            <person name="Grunwald N.J."/>
            <person name="Horn K."/>
            <person name="Horner N.R."/>
            <person name="Hu C.H."/>
            <person name="Huitema E."/>
            <person name="Jeong D.H."/>
            <person name="Jones A.M."/>
            <person name="Jones J.D."/>
            <person name="Jones R.W."/>
            <person name="Karlsson E.K."/>
            <person name="Kunjeti S.G."/>
            <person name="Lamour K."/>
            <person name="Liu Z."/>
            <person name="Ma L."/>
            <person name="Maclean D."/>
            <person name="Chibucos M.C."/>
            <person name="McDonald H."/>
            <person name="McWalters J."/>
            <person name="Meijer H.J."/>
            <person name="Morgan W."/>
            <person name="Morris P.F."/>
            <person name="Munro C.A."/>
            <person name="O'Neill K."/>
            <person name="Ospina-Giraldo M."/>
            <person name="Pinzon A."/>
            <person name="Pritchard L."/>
            <person name="Ramsahoye B."/>
            <person name="Ren Q."/>
            <person name="Restrepo S."/>
            <person name="Roy S."/>
            <person name="Sadanandom A."/>
            <person name="Savidor A."/>
            <person name="Schornack S."/>
            <person name="Schwartz D.C."/>
            <person name="Schumann U.D."/>
            <person name="Schwessinger B."/>
            <person name="Seyer L."/>
            <person name="Sharpe T."/>
            <person name="Silvar C."/>
            <person name="Song J."/>
            <person name="Studholme D.J."/>
            <person name="Sykes S."/>
            <person name="Thines M."/>
            <person name="van de Vondervoort P.J."/>
            <person name="Phuntumart V."/>
            <person name="Wawra S."/>
            <person name="Weide R."/>
            <person name="Win J."/>
            <person name="Young C."/>
            <person name="Zhou S."/>
            <person name="Fry W."/>
            <person name="Meyers B.C."/>
            <person name="van West P."/>
            <person name="Ristaino J."/>
            <person name="Govers F."/>
            <person name="Birch P.R."/>
            <person name="Whisson S.C."/>
            <person name="Judelson H.S."/>
            <person name="Nusbaum C."/>
        </authorList>
    </citation>
    <scope>NUCLEOTIDE SEQUENCE [LARGE SCALE GENOMIC DNA]</scope>
    <source>
        <strain evidence="8">T30-4</strain>
    </source>
</reference>
<feature type="compositionally biased region" description="Acidic residues" evidence="6">
    <location>
        <begin position="59"/>
        <end position="73"/>
    </location>
</feature>
<accession>D0NXM7</accession>
<proteinExistence type="inferred from homology"/>
<evidence type="ECO:0000256" key="3">
    <source>
        <dbReference type="ARBA" id="ARBA00022525"/>
    </source>
</evidence>
<feature type="signal peptide" evidence="5">
    <location>
        <begin position="1"/>
        <end position="22"/>
    </location>
</feature>
<keyword evidence="8" id="KW-1185">Reference proteome</keyword>
<keyword evidence="4 5" id="KW-0732">Signal</keyword>
<dbReference type="GO" id="GO:0005576">
    <property type="term" value="C:extracellular region"/>
    <property type="evidence" value="ECO:0007669"/>
    <property type="project" value="UniProtKB-SubCell"/>
</dbReference>
<organism evidence="7 8">
    <name type="scientific">Phytophthora infestans (strain T30-4)</name>
    <name type="common">Potato late blight agent</name>
    <dbReference type="NCBI Taxonomy" id="403677"/>
    <lineage>
        <taxon>Eukaryota</taxon>
        <taxon>Sar</taxon>
        <taxon>Stramenopiles</taxon>
        <taxon>Oomycota</taxon>
        <taxon>Peronosporomycetes</taxon>
        <taxon>Peronosporales</taxon>
        <taxon>Peronosporaceae</taxon>
        <taxon>Phytophthora</taxon>
    </lineage>
</organism>
<comment type="domain">
    <text evidence="5">The RxLR-dEER motif acts to carry the protein into the host cell cytoplasm through binding to cell surface phosphatidylinositol-3-phosphate.</text>
</comment>
<dbReference type="VEuPathDB" id="FungiDB:PITG_18224"/>
<dbReference type="Proteomes" id="UP000006643">
    <property type="component" value="Unassembled WGS sequence"/>
</dbReference>
<evidence type="ECO:0000256" key="6">
    <source>
        <dbReference type="SAM" id="MobiDB-lite"/>
    </source>
</evidence>
<gene>
    <name evidence="7" type="ORF">PITG_18224</name>
</gene>
<evidence type="ECO:0000256" key="4">
    <source>
        <dbReference type="ARBA" id="ARBA00022729"/>
    </source>
</evidence>
<dbReference type="Pfam" id="PF16810">
    <property type="entry name" value="RXLR"/>
    <property type="match status" value="1"/>
</dbReference>
<evidence type="ECO:0000313" key="8">
    <source>
        <dbReference type="Proteomes" id="UP000006643"/>
    </source>
</evidence>
<feature type="region of interest" description="Disordered" evidence="6">
    <location>
        <begin position="22"/>
        <end position="80"/>
    </location>
</feature>
<protein>
    <recommendedName>
        <fullName evidence="5">RxLR effector protein</fullName>
    </recommendedName>
</protein>
<feature type="compositionally biased region" description="Basic and acidic residues" evidence="6">
    <location>
        <begin position="47"/>
        <end position="58"/>
    </location>
</feature>